<proteinExistence type="predicted"/>
<organism evidence="1 2">
    <name type="scientific">Enterococcus gallinarum</name>
    <dbReference type="NCBI Taxonomy" id="1353"/>
    <lineage>
        <taxon>Bacteria</taxon>
        <taxon>Bacillati</taxon>
        <taxon>Bacillota</taxon>
        <taxon>Bacilli</taxon>
        <taxon>Lactobacillales</taxon>
        <taxon>Enterococcaceae</taxon>
        <taxon>Enterococcus</taxon>
    </lineage>
</organism>
<dbReference type="EMBL" id="UFYW01000001">
    <property type="protein sequence ID" value="STD84155.1"/>
    <property type="molecule type" value="Genomic_DNA"/>
</dbReference>
<protein>
    <submittedName>
        <fullName evidence="1">Uncharacterized protein</fullName>
    </submittedName>
</protein>
<evidence type="ECO:0000313" key="2">
    <source>
        <dbReference type="Proteomes" id="UP000254807"/>
    </source>
</evidence>
<dbReference type="Proteomes" id="UP000254807">
    <property type="component" value="Unassembled WGS sequence"/>
</dbReference>
<evidence type="ECO:0000313" key="1">
    <source>
        <dbReference type="EMBL" id="STD84155.1"/>
    </source>
</evidence>
<name>A0A376H5S4_ENTGA</name>
<sequence>MVFDKNFEKKFPEMKNREKFSTQGSYLHASYEKTFLNIGYLLKISIKKPKYDSFKNHISACSCLFTFLKSFFKHY</sequence>
<dbReference type="AlphaFoldDB" id="A0A376H5S4"/>
<gene>
    <name evidence="1" type="ORF">NCTC12360_02681</name>
</gene>
<accession>A0A376H5S4</accession>
<keyword evidence="2" id="KW-1185">Reference proteome</keyword>
<reference evidence="1 2" key="1">
    <citation type="submission" date="2018-06" db="EMBL/GenBank/DDBJ databases">
        <authorList>
            <consortium name="Pathogen Informatics"/>
            <person name="Doyle S."/>
        </authorList>
    </citation>
    <scope>NUCLEOTIDE SEQUENCE [LARGE SCALE GENOMIC DNA]</scope>
    <source>
        <strain evidence="1 2">NCTC12360</strain>
    </source>
</reference>